<dbReference type="Proteomes" id="UP000257127">
    <property type="component" value="Unassembled WGS sequence"/>
</dbReference>
<keyword evidence="2" id="KW-1185">Reference proteome</keyword>
<accession>A0A3E1EW21</accession>
<name>A0A3E1EW21_9FLAO</name>
<evidence type="ECO:0000313" key="2">
    <source>
        <dbReference type="Proteomes" id="UP000257127"/>
    </source>
</evidence>
<dbReference type="EMBL" id="QURB01000007">
    <property type="protein sequence ID" value="RFC53755.1"/>
    <property type="molecule type" value="Genomic_DNA"/>
</dbReference>
<organism evidence="1 2">
    <name type="scientific">Brumimicrobium aurantiacum</name>
    <dbReference type="NCBI Taxonomy" id="1737063"/>
    <lineage>
        <taxon>Bacteria</taxon>
        <taxon>Pseudomonadati</taxon>
        <taxon>Bacteroidota</taxon>
        <taxon>Flavobacteriia</taxon>
        <taxon>Flavobacteriales</taxon>
        <taxon>Crocinitomicaceae</taxon>
        <taxon>Brumimicrobium</taxon>
    </lineage>
</organism>
<gene>
    <name evidence="1" type="ORF">DXU93_11550</name>
</gene>
<reference evidence="1 2" key="1">
    <citation type="submission" date="2018-08" db="EMBL/GenBank/DDBJ databases">
        <title>The draft genome squence of Brumimicrobium sp. N62.</title>
        <authorList>
            <person name="Du Z.-J."/>
            <person name="Luo H.-R."/>
        </authorList>
    </citation>
    <scope>NUCLEOTIDE SEQUENCE [LARGE SCALE GENOMIC DNA]</scope>
    <source>
        <strain evidence="1 2">N62</strain>
    </source>
</reference>
<sequence>MKKQKTKSSFILTTSKLNKYLRTQKNSKRYSIQVQSNNLSSSKKNNKISMLKQKVFFLLLLLLFACQTSEEVKESETYTYLEVCFEDYYLNYDVEITPLLNEFELLLLNEGHIADTTGAAYKMLIDTLAENDYFKTPLKKEDFNNVALYKNPASIIQCATQVFGIDSTKVTQLNFSKIGQQINAKIEKNKDISIHYILNLYKTKLSDEEIRIPYVKQSLLILLYRWYFKSKYDREIDIEKNISPKSKSK</sequence>
<evidence type="ECO:0000313" key="1">
    <source>
        <dbReference type="EMBL" id="RFC53755.1"/>
    </source>
</evidence>
<dbReference type="AlphaFoldDB" id="A0A3E1EW21"/>
<proteinExistence type="predicted"/>
<comment type="caution">
    <text evidence="1">The sequence shown here is derived from an EMBL/GenBank/DDBJ whole genome shotgun (WGS) entry which is preliminary data.</text>
</comment>
<protein>
    <submittedName>
        <fullName evidence="1">Uncharacterized protein</fullName>
    </submittedName>
</protein>